<dbReference type="InterPro" id="IPR001851">
    <property type="entry name" value="ABC_transp_permease"/>
</dbReference>
<feature type="transmembrane region" description="Helical" evidence="11">
    <location>
        <begin position="239"/>
        <end position="258"/>
    </location>
</feature>
<geneLocation type="plasmid" evidence="12 13">
    <name>plas-002</name>
</geneLocation>
<evidence type="ECO:0000256" key="4">
    <source>
        <dbReference type="ARBA" id="ARBA00022475"/>
    </source>
</evidence>
<feature type="transmembrane region" description="Helical" evidence="11">
    <location>
        <begin position="12"/>
        <end position="33"/>
    </location>
</feature>
<dbReference type="GO" id="GO:0005886">
    <property type="term" value="C:plasma membrane"/>
    <property type="evidence" value="ECO:0007669"/>
    <property type="project" value="UniProtKB-SubCell"/>
</dbReference>
<keyword evidence="4" id="KW-1003">Cell membrane</keyword>
<dbReference type="Proteomes" id="UP000596083">
    <property type="component" value="Plasmid plas-002"/>
</dbReference>
<comment type="subcellular location">
    <subcellularLocation>
        <location evidence="1">Cell membrane</location>
        <topology evidence="1">Multi-pass membrane protein</topology>
    </subcellularLocation>
</comment>
<protein>
    <recommendedName>
        <fullName evidence="10">Autoinducer 2 import system permease protein LsrC</fullName>
    </recommendedName>
</protein>
<comment type="subunit">
    <text evidence="2">The complex is composed of two ATP-binding proteins (LsrA), two transmembrane proteins (LsrC and LsrD) and a solute-binding protein (LsrB).</text>
</comment>
<keyword evidence="7 11" id="KW-1133">Transmembrane helix</keyword>
<keyword evidence="12" id="KW-0614">Plasmid</keyword>
<keyword evidence="5" id="KW-0997">Cell inner membrane</keyword>
<name>A0A7T7HPX9_9HYPH</name>
<evidence type="ECO:0000313" key="12">
    <source>
        <dbReference type="EMBL" id="QQM33157.1"/>
    </source>
</evidence>
<evidence type="ECO:0000256" key="10">
    <source>
        <dbReference type="ARBA" id="ARBA00039382"/>
    </source>
</evidence>
<feature type="transmembrane region" description="Helical" evidence="11">
    <location>
        <begin position="95"/>
        <end position="114"/>
    </location>
</feature>
<accession>A0A7T7HPX9</accession>
<evidence type="ECO:0000256" key="7">
    <source>
        <dbReference type="ARBA" id="ARBA00022989"/>
    </source>
</evidence>
<evidence type="ECO:0000256" key="8">
    <source>
        <dbReference type="ARBA" id="ARBA00023136"/>
    </source>
</evidence>
<dbReference type="PANTHER" id="PTHR32196">
    <property type="entry name" value="ABC TRANSPORTER PERMEASE PROTEIN YPHD-RELATED-RELATED"/>
    <property type="match status" value="1"/>
</dbReference>
<dbReference type="GO" id="GO:0022857">
    <property type="term" value="F:transmembrane transporter activity"/>
    <property type="evidence" value="ECO:0007669"/>
    <property type="project" value="InterPro"/>
</dbReference>
<feature type="transmembrane region" description="Helical" evidence="11">
    <location>
        <begin position="265"/>
        <end position="286"/>
    </location>
</feature>
<dbReference type="PANTHER" id="PTHR32196:SF29">
    <property type="entry name" value="AUTOINDUCER 2 IMPORT SYSTEM PERMEASE PROTEIN LSRC"/>
    <property type="match status" value="1"/>
</dbReference>
<reference evidence="12 13" key="1">
    <citation type="submission" date="2020-12" db="EMBL/GenBank/DDBJ databases">
        <authorList>
            <person name="Zheng R.K."/>
            <person name="Sun C.M."/>
        </authorList>
    </citation>
    <scope>NUCLEOTIDE SEQUENCE [LARGE SCALE GENOMIC DNA]</scope>
    <source>
        <strain evidence="12 13">ZRK001</strain>
        <plasmid evidence="12 13">plas-002</plasmid>
    </source>
</reference>
<dbReference type="Pfam" id="PF02653">
    <property type="entry name" value="BPD_transp_2"/>
    <property type="match status" value="1"/>
</dbReference>
<feature type="transmembrane region" description="Helical" evidence="11">
    <location>
        <begin position="71"/>
        <end position="89"/>
    </location>
</feature>
<feature type="transmembrane region" description="Helical" evidence="11">
    <location>
        <begin position="159"/>
        <end position="180"/>
    </location>
</feature>
<sequence length="314" mass="32724">MSAALAGGRIRRLTPVLLPLLILVMLVGLVFVLRPNTMSYMGLNLLLKLSVPLIFAALSQMLIISQGDLDLSTGAYVGFVTCISAVYLADQPILGWSILIGSVLLYGLVGLVTWLRRLPSIVVTLGMSFVWLGLALFILPSPGGQAPDWLVALPRLRPAFMPFPIWTAIVCVIVLEFGLMRSSAGVVLRGAGGNPQAMVRAGWSVAGLRAIAYLLAGVCAMISGLLLSGLTTSGAPNIAPSYTLLSIASVILGGGAFVGGIVSPFGAVVGAITLTLVSSVLTFLHVPSVWQIGAQGGLLILVLLLRGLLKGDDQ</sequence>
<dbReference type="KEGG" id="mlut:JET14_21960"/>
<feature type="transmembrane region" description="Helical" evidence="11">
    <location>
        <begin position="292"/>
        <end position="309"/>
    </location>
</feature>
<organism evidence="12 13">
    <name type="scientific">Martelella lutilitoris</name>
    <dbReference type="NCBI Taxonomy" id="2583532"/>
    <lineage>
        <taxon>Bacteria</taxon>
        <taxon>Pseudomonadati</taxon>
        <taxon>Pseudomonadota</taxon>
        <taxon>Alphaproteobacteria</taxon>
        <taxon>Hyphomicrobiales</taxon>
        <taxon>Aurantimonadaceae</taxon>
        <taxon>Martelella</taxon>
    </lineage>
</organism>
<evidence type="ECO:0000313" key="13">
    <source>
        <dbReference type="Proteomes" id="UP000596083"/>
    </source>
</evidence>
<feature type="transmembrane region" description="Helical" evidence="11">
    <location>
        <begin position="121"/>
        <end position="139"/>
    </location>
</feature>
<feature type="transmembrane region" description="Helical" evidence="11">
    <location>
        <begin position="201"/>
        <end position="227"/>
    </location>
</feature>
<evidence type="ECO:0000256" key="11">
    <source>
        <dbReference type="SAM" id="Phobius"/>
    </source>
</evidence>
<keyword evidence="3" id="KW-0813">Transport</keyword>
<dbReference type="AlphaFoldDB" id="A0A7T7HPX9"/>
<gene>
    <name evidence="12" type="ORF">JET14_21960</name>
</gene>
<evidence type="ECO:0000256" key="1">
    <source>
        <dbReference type="ARBA" id="ARBA00004651"/>
    </source>
</evidence>
<feature type="transmembrane region" description="Helical" evidence="11">
    <location>
        <begin position="45"/>
        <end position="64"/>
    </location>
</feature>
<comment type="function">
    <text evidence="9">Part of the ABC transporter complex LsrABCD involved in autoinducer 2 (AI-2) import. Probably responsible for the translocation of the substrate across the membrane.</text>
</comment>
<evidence type="ECO:0000256" key="6">
    <source>
        <dbReference type="ARBA" id="ARBA00022692"/>
    </source>
</evidence>
<dbReference type="CDD" id="cd06579">
    <property type="entry name" value="TM_PBP1_transp_AraH_like"/>
    <property type="match status" value="1"/>
</dbReference>
<keyword evidence="8 11" id="KW-0472">Membrane</keyword>
<dbReference type="EMBL" id="CP066788">
    <property type="protein sequence ID" value="QQM33157.1"/>
    <property type="molecule type" value="Genomic_DNA"/>
</dbReference>
<evidence type="ECO:0000256" key="9">
    <source>
        <dbReference type="ARBA" id="ARBA00025439"/>
    </source>
</evidence>
<evidence type="ECO:0000256" key="5">
    <source>
        <dbReference type="ARBA" id="ARBA00022519"/>
    </source>
</evidence>
<proteinExistence type="predicted"/>
<keyword evidence="6 11" id="KW-0812">Transmembrane</keyword>
<evidence type="ECO:0000256" key="2">
    <source>
        <dbReference type="ARBA" id="ARBA00011262"/>
    </source>
</evidence>
<evidence type="ECO:0000256" key="3">
    <source>
        <dbReference type="ARBA" id="ARBA00022448"/>
    </source>
</evidence>